<comment type="similarity">
    <text evidence="1">Belongs to the plant acyltransferase family.</text>
</comment>
<keyword evidence="5" id="KW-1185">Reference proteome</keyword>
<dbReference type="Proteomes" id="UP001229421">
    <property type="component" value="Unassembled WGS sequence"/>
</dbReference>
<evidence type="ECO:0000256" key="1">
    <source>
        <dbReference type="ARBA" id="ARBA00009861"/>
    </source>
</evidence>
<gene>
    <name evidence="4" type="ORF">QVD17_03453</name>
</gene>
<reference evidence="4" key="1">
    <citation type="journal article" date="2023" name="bioRxiv">
        <title>Improved chromosome-level genome assembly for marigold (Tagetes erecta).</title>
        <authorList>
            <person name="Jiang F."/>
            <person name="Yuan L."/>
            <person name="Wang S."/>
            <person name="Wang H."/>
            <person name="Xu D."/>
            <person name="Wang A."/>
            <person name="Fan W."/>
        </authorList>
    </citation>
    <scope>NUCLEOTIDE SEQUENCE</scope>
    <source>
        <strain evidence="4">WSJ</strain>
        <tissue evidence="4">Leaf</tissue>
    </source>
</reference>
<dbReference type="Gene3D" id="3.30.559.10">
    <property type="entry name" value="Chloramphenicol acetyltransferase-like domain"/>
    <property type="match status" value="2"/>
</dbReference>
<dbReference type="PANTHER" id="PTHR31623">
    <property type="entry name" value="F21J9.9"/>
    <property type="match status" value="1"/>
</dbReference>
<sequence>MMKTTAGRLHSPSAPHIDCNDQGVDFVEASIHSPLDEFINKKHQDETFDQLIPNALGCAGNKTSSNMTAVQLTYFTCGGAADFQPVEEKPIVKYATKRFVFTNSKLNELKKKINAMGTSPVNPTRVESLTSLLSKTLAGTGAASTKLGVVQTVNLRGKTNAMLHESGLGNLYALVSARMKDLGEHELIRSLRKDRMELQGIRDLEERV</sequence>
<protein>
    <submittedName>
        <fullName evidence="4">Uncharacterized protein</fullName>
    </submittedName>
</protein>
<dbReference type="PANTHER" id="PTHR31623:SF92">
    <property type="entry name" value="VINORINE SYNTHASE"/>
    <property type="match status" value="1"/>
</dbReference>
<evidence type="ECO:0000256" key="2">
    <source>
        <dbReference type="ARBA" id="ARBA00022679"/>
    </source>
</evidence>
<keyword evidence="2" id="KW-0808">Transferase</keyword>
<name>A0AAD8P9X7_TARER</name>
<dbReference type="InterPro" id="IPR023213">
    <property type="entry name" value="CAT-like_dom_sf"/>
</dbReference>
<dbReference type="EMBL" id="JAUHHV010000001">
    <property type="protein sequence ID" value="KAK1437657.1"/>
    <property type="molecule type" value="Genomic_DNA"/>
</dbReference>
<keyword evidence="3" id="KW-0012">Acyltransferase</keyword>
<dbReference type="GO" id="GO:0016746">
    <property type="term" value="F:acyltransferase activity"/>
    <property type="evidence" value="ECO:0007669"/>
    <property type="project" value="UniProtKB-KW"/>
</dbReference>
<evidence type="ECO:0000256" key="3">
    <source>
        <dbReference type="ARBA" id="ARBA00023315"/>
    </source>
</evidence>
<dbReference type="Pfam" id="PF02458">
    <property type="entry name" value="Transferase"/>
    <property type="match status" value="2"/>
</dbReference>
<dbReference type="AlphaFoldDB" id="A0AAD8P9X7"/>
<comment type="caution">
    <text evidence="4">The sequence shown here is derived from an EMBL/GenBank/DDBJ whole genome shotgun (WGS) entry which is preliminary data.</text>
</comment>
<evidence type="ECO:0000313" key="5">
    <source>
        <dbReference type="Proteomes" id="UP001229421"/>
    </source>
</evidence>
<proteinExistence type="inferred from homology"/>
<organism evidence="4 5">
    <name type="scientific">Tagetes erecta</name>
    <name type="common">African marigold</name>
    <dbReference type="NCBI Taxonomy" id="13708"/>
    <lineage>
        <taxon>Eukaryota</taxon>
        <taxon>Viridiplantae</taxon>
        <taxon>Streptophyta</taxon>
        <taxon>Embryophyta</taxon>
        <taxon>Tracheophyta</taxon>
        <taxon>Spermatophyta</taxon>
        <taxon>Magnoliopsida</taxon>
        <taxon>eudicotyledons</taxon>
        <taxon>Gunneridae</taxon>
        <taxon>Pentapetalae</taxon>
        <taxon>asterids</taxon>
        <taxon>campanulids</taxon>
        <taxon>Asterales</taxon>
        <taxon>Asteraceae</taxon>
        <taxon>Asteroideae</taxon>
        <taxon>Heliantheae alliance</taxon>
        <taxon>Tageteae</taxon>
        <taxon>Tagetes</taxon>
    </lineage>
</organism>
<accession>A0AAD8P9X7</accession>
<evidence type="ECO:0000313" key="4">
    <source>
        <dbReference type="EMBL" id="KAK1437657.1"/>
    </source>
</evidence>